<keyword evidence="4 6" id="KW-1133">Transmembrane helix</keyword>
<evidence type="ECO:0000313" key="7">
    <source>
        <dbReference type="EMBL" id="NEI73971.1"/>
    </source>
</evidence>
<feature type="transmembrane region" description="Helical" evidence="6">
    <location>
        <begin position="85"/>
        <end position="103"/>
    </location>
</feature>
<keyword evidence="3 6" id="KW-0812">Transmembrane</keyword>
<protein>
    <submittedName>
        <fullName evidence="7">MFS transporter</fullName>
    </submittedName>
</protein>
<dbReference type="RefSeq" id="WP_163992784.1">
    <property type="nucleotide sequence ID" value="NZ_WUEY01000024.1"/>
</dbReference>
<proteinExistence type="predicted"/>
<evidence type="ECO:0000256" key="1">
    <source>
        <dbReference type="ARBA" id="ARBA00004651"/>
    </source>
</evidence>
<reference evidence="7 8" key="1">
    <citation type="submission" date="2019-12" db="EMBL/GenBank/DDBJ databases">
        <title>Rhizobium genotypes associated with high levels of biological nitrogen fixation by grain legumes in a temperate-maritime cropping system.</title>
        <authorList>
            <person name="Maluk M."/>
            <person name="Francesc Ferrando Molina F."/>
            <person name="Lopez Del Egido L."/>
            <person name="Lafos M."/>
            <person name="Langarica-Fuentes A."/>
            <person name="Gebre Yohannes G."/>
            <person name="Young M.W."/>
            <person name="Martin P."/>
            <person name="Gantlett R."/>
            <person name="Kenicer G."/>
            <person name="Hawes C."/>
            <person name="Begg G.S."/>
            <person name="Quilliam R.S."/>
            <person name="Squire G.R."/>
            <person name="Poole P.S."/>
            <person name="Young P.W."/>
            <person name="Iannetta P.M."/>
            <person name="James E.K."/>
        </authorList>
    </citation>
    <scope>NUCLEOTIDE SEQUENCE [LARGE SCALE GENOMIC DNA]</scope>
    <source>
        <strain evidence="7 8">JHI1118</strain>
    </source>
</reference>
<dbReference type="GO" id="GO:0022857">
    <property type="term" value="F:transmembrane transporter activity"/>
    <property type="evidence" value="ECO:0007669"/>
    <property type="project" value="InterPro"/>
</dbReference>
<dbReference type="InterPro" id="IPR036259">
    <property type="entry name" value="MFS_trans_sf"/>
</dbReference>
<feature type="transmembrane region" description="Helical" evidence="6">
    <location>
        <begin position="379"/>
        <end position="402"/>
    </location>
</feature>
<evidence type="ECO:0000256" key="4">
    <source>
        <dbReference type="ARBA" id="ARBA00022989"/>
    </source>
</evidence>
<feature type="transmembrane region" description="Helical" evidence="6">
    <location>
        <begin position="350"/>
        <end position="373"/>
    </location>
</feature>
<evidence type="ECO:0000256" key="2">
    <source>
        <dbReference type="ARBA" id="ARBA00022475"/>
    </source>
</evidence>
<evidence type="ECO:0000313" key="8">
    <source>
        <dbReference type="Proteomes" id="UP000483035"/>
    </source>
</evidence>
<organism evidence="7 8">
    <name type="scientific">Rhizobium lusitanum</name>
    <dbReference type="NCBI Taxonomy" id="293958"/>
    <lineage>
        <taxon>Bacteria</taxon>
        <taxon>Pseudomonadati</taxon>
        <taxon>Pseudomonadota</taxon>
        <taxon>Alphaproteobacteria</taxon>
        <taxon>Hyphomicrobiales</taxon>
        <taxon>Rhizobiaceae</taxon>
        <taxon>Rhizobium/Agrobacterium group</taxon>
        <taxon>Rhizobium</taxon>
    </lineage>
</organism>
<evidence type="ECO:0000256" key="6">
    <source>
        <dbReference type="SAM" id="Phobius"/>
    </source>
</evidence>
<dbReference type="CDD" id="cd06173">
    <property type="entry name" value="MFS_MefA_like"/>
    <property type="match status" value="1"/>
</dbReference>
<feature type="transmembrane region" description="Helical" evidence="6">
    <location>
        <begin position="267"/>
        <end position="289"/>
    </location>
</feature>
<dbReference type="PANTHER" id="PTHR23513">
    <property type="entry name" value="INTEGRAL MEMBRANE EFFLUX PROTEIN-RELATED"/>
    <property type="match status" value="1"/>
</dbReference>
<accession>A0A6L9UF09</accession>
<dbReference type="InterPro" id="IPR011701">
    <property type="entry name" value="MFS"/>
</dbReference>
<evidence type="ECO:0000256" key="3">
    <source>
        <dbReference type="ARBA" id="ARBA00022692"/>
    </source>
</evidence>
<name>A0A6L9UF09_9HYPH</name>
<keyword evidence="5 6" id="KW-0472">Membrane</keyword>
<dbReference type="AlphaFoldDB" id="A0A6L9UF09"/>
<dbReference type="Pfam" id="PF07690">
    <property type="entry name" value="MFS_1"/>
    <property type="match status" value="1"/>
</dbReference>
<comment type="caution">
    <text evidence="7">The sequence shown here is derived from an EMBL/GenBank/DDBJ whole genome shotgun (WGS) entry which is preliminary data.</text>
</comment>
<dbReference type="GO" id="GO:0005886">
    <property type="term" value="C:plasma membrane"/>
    <property type="evidence" value="ECO:0007669"/>
    <property type="project" value="UniProtKB-SubCell"/>
</dbReference>
<comment type="subcellular location">
    <subcellularLocation>
        <location evidence="1">Cell membrane</location>
        <topology evidence="1">Multi-pass membrane protein</topology>
    </subcellularLocation>
</comment>
<feature type="transmembrane region" description="Helical" evidence="6">
    <location>
        <begin position="21"/>
        <end position="44"/>
    </location>
</feature>
<keyword evidence="2" id="KW-1003">Cell membrane</keyword>
<dbReference type="EMBL" id="WUEY01000024">
    <property type="protein sequence ID" value="NEI73971.1"/>
    <property type="molecule type" value="Genomic_DNA"/>
</dbReference>
<sequence>MGEPARVEFRVPKDCFGVASFLAAILVSNIGRNAYFVGMAWAVLSRTGSVAAVSWLLLTSSAAVFLSSSLLGLVADSTDKRRLSFGLDLLRAAIVTVTGILEIAGARPWILFTSIALYSMADRGYLITMQSMIPDLVSRDRTIGANSLFYLMMQSGNFFGALLVAILLDHMAHGAVLLANAGAFAISASMLALFRYPPDARISGLGSSISGWKEIFPALRIAPSRLLGLIILYCVASAVSILINVLLSGYVSKELGGDVILFGRIESAWAIGAIVACFGLVFRTGVVLTRAGPARVLLLMGLALTALHVVQMPLMSGLTFLILGGLYNICRVSIDALVQQSVDKASIGRVKGALETIAAGFGFVVYVSIGLAAKLTSTSIILATYGLVTVSVACVAMSAPVVRRKIGRRLRQGTSR</sequence>
<dbReference type="SUPFAM" id="SSF103473">
    <property type="entry name" value="MFS general substrate transporter"/>
    <property type="match status" value="1"/>
</dbReference>
<dbReference type="PANTHER" id="PTHR23513:SF11">
    <property type="entry name" value="STAPHYLOFERRIN A TRANSPORTER"/>
    <property type="match status" value="1"/>
</dbReference>
<dbReference type="Proteomes" id="UP000483035">
    <property type="component" value="Unassembled WGS sequence"/>
</dbReference>
<dbReference type="Gene3D" id="1.20.1250.20">
    <property type="entry name" value="MFS general substrate transporter like domains"/>
    <property type="match status" value="1"/>
</dbReference>
<feature type="transmembrane region" description="Helical" evidence="6">
    <location>
        <begin position="226"/>
        <end position="247"/>
    </location>
</feature>
<evidence type="ECO:0000256" key="5">
    <source>
        <dbReference type="ARBA" id="ARBA00023136"/>
    </source>
</evidence>
<feature type="transmembrane region" description="Helical" evidence="6">
    <location>
        <begin position="50"/>
        <end position="73"/>
    </location>
</feature>
<feature type="transmembrane region" description="Helical" evidence="6">
    <location>
        <begin position="174"/>
        <end position="194"/>
    </location>
</feature>
<gene>
    <name evidence="7" type="ORF">GR212_30900</name>
</gene>
<feature type="transmembrane region" description="Helical" evidence="6">
    <location>
        <begin position="148"/>
        <end position="168"/>
    </location>
</feature>